<accession>A0ABQ6MET0</accession>
<keyword evidence="2 6" id="KW-0812">Transmembrane</keyword>
<dbReference type="PANTHER" id="PTHR16950">
    <property type="entry name" value="ZINC TRANSPORTER SLC39A7 HISTIDINE-RICH MEMBRANE PROTEIN KE4"/>
    <property type="match status" value="1"/>
</dbReference>
<evidence type="ECO:0000256" key="4">
    <source>
        <dbReference type="ARBA" id="ARBA00023136"/>
    </source>
</evidence>
<keyword evidence="3 6" id="KW-1133">Transmembrane helix</keyword>
<dbReference type="Pfam" id="PF02535">
    <property type="entry name" value="Zip"/>
    <property type="match status" value="1"/>
</dbReference>
<evidence type="ECO:0000256" key="5">
    <source>
        <dbReference type="SAM" id="MobiDB-lite"/>
    </source>
</evidence>
<dbReference type="Proteomes" id="UP001165060">
    <property type="component" value="Unassembled WGS sequence"/>
</dbReference>
<name>A0ABQ6MET0_9STRA</name>
<comment type="subcellular location">
    <subcellularLocation>
        <location evidence="1">Membrane</location>
        <topology evidence="1">Multi-pass membrane protein</topology>
    </subcellularLocation>
</comment>
<feature type="transmembrane region" description="Helical" evidence="6">
    <location>
        <begin position="53"/>
        <end position="71"/>
    </location>
</feature>
<evidence type="ECO:0000256" key="1">
    <source>
        <dbReference type="ARBA" id="ARBA00004141"/>
    </source>
</evidence>
<dbReference type="InterPro" id="IPR003689">
    <property type="entry name" value="ZIP"/>
</dbReference>
<gene>
    <name evidence="7" type="ORF">TeGR_g5494</name>
</gene>
<sequence length="361" mass="37706">MHPFLSTFLISTIPTLFLLVAPSSAPYLPPFKALAAGGLLGDVFLHGMIGGDPLGILAGFVAFLAVDLLLLHDHSDHSEHDDHAEEPEGEEYVEDVRSLSSLPAAERPGRTVLHHGEGRTFVSERGGWATLGAPDGSEAKARIRDLVLVRAPPAPAGPPLGLLLPGNSLLSIAADLLHNFTDGLTLGLTAATPLSLPTFLSILLHELPHELGDYAVLLGHGVPRRTAILLQFATASAAFLGAAAGLYLPAVTSADFLPPIAGTFLYLACCSLLPEAVRGAGRGGGARLAVLGAFAAGVAIMYALLFVGGEGGCAMHDHGHHHHQAGAEGMGGAEGEGHKHAHGHREHEHEHHEHAHLHEEH</sequence>
<dbReference type="EMBL" id="BRYB01002757">
    <property type="protein sequence ID" value="GMI24995.1"/>
    <property type="molecule type" value="Genomic_DNA"/>
</dbReference>
<feature type="region of interest" description="Disordered" evidence="5">
    <location>
        <begin position="77"/>
        <end position="97"/>
    </location>
</feature>
<evidence type="ECO:0000313" key="7">
    <source>
        <dbReference type="EMBL" id="GMI24995.1"/>
    </source>
</evidence>
<evidence type="ECO:0000256" key="6">
    <source>
        <dbReference type="SAM" id="Phobius"/>
    </source>
</evidence>
<comment type="caution">
    <text evidence="7">The sequence shown here is derived from an EMBL/GenBank/DDBJ whole genome shotgun (WGS) entry which is preliminary data.</text>
</comment>
<protein>
    <submittedName>
        <fullName evidence="7">Uncharacterized protein</fullName>
    </submittedName>
</protein>
<keyword evidence="8" id="KW-1185">Reference proteome</keyword>
<feature type="compositionally biased region" description="Basic and acidic residues" evidence="5">
    <location>
        <begin position="345"/>
        <end position="361"/>
    </location>
</feature>
<feature type="transmembrane region" description="Helical" evidence="6">
    <location>
        <begin position="288"/>
        <end position="308"/>
    </location>
</feature>
<organism evidence="7 8">
    <name type="scientific">Tetraparma gracilis</name>
    <dbReference type="NCBI Taxonomy" id="2962635"/>
    <lineage>
        <taxon>Eukaryota</taxon>
        <taxon>Sar</taxon>
        <taxon>Stramenopiles</taxon>
        <taxon>Ochrophyta</taxon>
        <taxon>Bolidophyceae</taxon>
        <taxon>Parmales</taxon>
        <taxon>Triparmaceae</taxon>
        <taxon>Tetraparma</taxon>
    </lineage>
</organism>
<feature type="transmembrane region" description="Helical" evidence="6">
    <location>
        <begin position="256"/>
        <end position="276"/>
    </location>
</feature>
<evidence type="ECO:0000256" key="2">
    <source>
        <dbReference type="ARBA" id="ARBA00022692"/>
    </source>
</evidence>
<feature type="compositionally biased region" description="Acidic residues" evidence="5">
    <location>
        <begin position="84"/>
        <end position="93"/>
    </location>
</feature>
<keyword evidence="4 6" id="KW-0472">Membrane</keyword>
<proteinExistence type="predicted"/>
<evidence type="ECO:0000313" key="8">
    <source>
        <dbReference type="Proteomes" id="UP001165060"/>
    </source>
</evidence>
<feature type="region of interest" description="Disordered" evidence="5">
    <location>
        <begin position="317"/>
        <end position="361"/>
    </location>
</feature>
<reference evidence="7 8" key="1">
    <citation type="journal article" date="2023" name="Commun. Biol.">
        <title>Genome analysis of Parmales, the sister group of diatoms, reveals the evolutionary specialization of diatoms from phago-mixotrophs to photoautotrophs.</title>
        <authorList>
            <person name="Ban H."/>
            <person name="Sato S."/>
            <person name="Yoshikawa S."/>
            <person name="Yamada K."/>
            <person name="Nakamura Y."/>
            <person name="Ichinomiya M."/>
            <person name="Sato N."/>
            <person name="Blanc-Mathieu R."/>
            <person name="Endo H."/>
            <person name="Kuwata A."/>
            <person name="Ogata H."/>
        </authorList>
    </citation>
    <scope>NUCLEOTIDE SEQUENCE [LARGE SCALE GENOMIC DNA]</scope>
</reference>
<evidence type="ECO:0000256" key="3">
    <source>
        <dbReference type="ARBA" id="ARBA00022989"/>
    </source>
</evidence>
<dbReference type="PANTHER" id="PTHR16950:SF16">
    <property type="entry name" value="ZINC TRANSPORTER ZIP13"/>
    <property type="match status" value="1"/>
</dbReference>
<feature type="transmembrane region" description="Helical" evidence="6">
    <location>
        <begin position="228"/>
        <end position="250"/>
    </location>
</feature>